<protein>
    <submittedName>
        <fullName evidence="4">Uncharacterized protein</fullName>
    </submittedName>
</protein>
<keyword evidence="2" id="KW-0812">Transmembrane</keyword>
<evidence type="ECO:0000256" key="1">
    <source>
        <dbReference type="SAM" id="MobiDB-lite"/>
    </source>
</evidence>
<dbReference type="AlphaFoldDB" id="A0A835SWZ8"/>
<comment type="caution">
    <text evidence="4">The sequence shown here is derived from an EMBL/GenBank/DDBJ whole genome shotgun (WGS) entry which is preliminary data.</text>
</comment>
<dbReference type="Proteomes" id="UP000650467">
    <property type="component" value="Unassembled WGS sequence"/>
</dbReference>
<feature type="region of interest" description="Disordered" evidence="1">
    <location>
        <begin position="40"/>
        <end position="65"/>
    </location>
</feature>
<dbReference type="EMBL" id="JAEHOC010000016">
    <property type="protein sequence ID" value="KAG2434739.1"/>
    <property type="molecule type" value="Genomic_DNA"/>
</dbReference>
<evidence type="ECO:0000313" key="4">
    <source>
        <dbReference type="EMBL" id="KAG2434739.1"/>
    </source>
</evidence>
<name>A0A835SWZ8_CHLIN</name>
<gene>
    <name evidence="4" type="ORF">HXX76_007628</name>
</gene>
<evidence type="ECO:0000256" key="2">
    <source>
        <dbReference type="SAM" id="Phobius"/>
    </source>
</evidence>
<keyword evidence="5" id="KW-1185">Reference proteome</keyword>
<feature type="compositionally biased region" description="Polar residues" evidence="1">
    <location>
        <begin position="40"/>
        <end position="52"/>
    </location>
</feature>
<keyword evidence="2" id="KW-1133">Transmembrane helix</keyword>
<feature type="chain" id="PRO_5032608015" evidence="3">
    <location>
        <begin position="18"/>
        <end position="128"/>
    </location>
</feature>
<evidence type="ECO:0000256" key="3">
    <source>
        <dbReference type="SAM" id="SignalP"/>
    </source>
</evidence>
<accession>A0A835SWZ8</accession>
<feature type="signal peptide" evidence="3">
    <location>
        <begin position="1"/>
        <end position="17"/>
    </location>
</feature>
<reference evidence="4" key="1">
    <citation type="journal article" date="2020" name="bioRxiv">
        <title>Comparative genomics of Chlamydomonas.</title>
        <authorList>
            <person name="Craig R.J."/>
            <person name="Hasan A.R."/>
            <person name="Ness R.W."/>
            <person name="Keightley P.D."/>
        </authorList>
    </citation>
    <scope>NUCLEOTIDE SEQUENCE</scope>
    <source>
        <strain evidence="4">SAG 7.73</strain>
    </source>
</reference>
<keyword evidence="2" id="KW-0472">Membrane</keyword>
<sequence length="128" mass="12663">MEHVFKPVALLVAIVWAADVLGGHLSEGLMAFGTQGSRVVSPSTAASGSTSRVLPPSRRQSGGGSWSLATTLGAAIGGGLTALAITVGLGLAFGGGGNEASRNRDSRRRRSSMSGGENGQMGGALPSG</sequence>
<keyword evidence="3" id="KW-0732">Signal</keyword>
<evidence type="ECO:0000313" key="5">
    <source>
        <dbReference type="Proteomes" id="UP000650467"/>
    </source>
</evidence>
<feature type="region of interest" description="Disordered" evidence="1">
    <location>
        <begin position="92"/>
        <end position="128"/>
    </location>
</feature>
<organism evidence="4 5">
    <name type="scientific">Chlamydomonas incerta</name>
    <dbReference type="NCBI Taxonomy" id="51695"/>
    <lineage>
        <taxon>Eukaryota</taxon>
        <taxon>Viridiplantae</taxon>
        <taxon>Chlorophyta</taxon>
        <taxon>core chlorophytes</taxon>
        <taxon>Chlorophyceae</taxon>
        <taxon>CS clade</taxon>
        <taxon>Chlamydomonadales</taxon>
        <taxon>Chlamydomonadaceae</taxon>
        <taxon>Chlamydomonas</taxon>
    </lineage>
</organism>
<feature type="transmembrane region" description="Helical" evidence="2">
    <location>
        <begin position="66"/>
        <end position="94"/>
    </location>
</feature>
<proteinExistence type="predicted"/>
<dbReference type="OrthoDB" id="546038at2759"/>